<organism evidence="1 2">
    <name type="scientific">Arcticibacter tournemirensis</name>
    <dbReference type="NCBI Taxonomy" id="699437"/>
    <lineage>
        <taxon>Bacteria</taxon>
        <taxon>Pseudomonadati</taxon>
        <taxon>Bacteroidota</taxon>
        <taxon>Sphingobacteriia</taxon>
        <taxon>Sphingobacteriales</taxon>
        <taxon>Sphingobacteriaceae</taxon>
        <taxon>Arcticibacter</taxon>
    </lineage>
</organism>
<dbReference type="InterPro" id="IPR024213">
    <property type="entry name" value="DUF3822"/>
</dbReference>
<dbReference type="AlphaFoldDB" id="A0A4Q0M321"/>
<dbReference type="Gene3D" id="3.30.420.250">
    <property type="match status" value="1"/>
</dbReference>
<evidence type="ECO:0000313" key="2">
    <source>
        <dbReference type="Proteomes" id="UP000290848"/>
    </source>
</evidence>
<comment type="caution">
    <text evidence="1">The sequence shown here is derived from an EMBL/GenBank/DDBJ whole genome shotgun (WGS) entry which is preliminary data.</text>
</comment>
<dbReference type="Proteomes" id="UP000290848">
    <property type="component" value="Unassembled WGS sequence"/>
</dbReference>
<proteinExistence type="predicted"/>
<protein>
    <submittedName>
        <fullName evidence="1">DUF3822 family protein</fullName>
    </submittedName>
</protein>
<dbReference type="RefSeq" id="WP_128771288.1">
    <property type="nucleotide sequence ID" value="NZ_RXOC01000019.1"/>
</dbReference>
<evidence type="ECO:0000313" key="1">
    <source>
        <dbReference type="EMBL" id="RXF67298.1"/>
    </source>
</evidence>
<name>A0A4Q0M321_9SPHI</name>
<accession>A0A4Q0M321</accession>
<sequence>MNNNGALHLKVGDFSTGQAENCELLIRIGAGRLSFAIIDTKENLLKVLFDSVLFSSIAETFNDLFNQNEYLGYAFQKVKIATETFNFTFIPSELYSDNSLLVYQNFINSTGQVRHVIKDLKGAKIKTVASIEEAFIAPLLAKFPQAAIYTQPEPLIEGSLKDRSGNKTLVLQFNSGTFEALVISSNDIIFYNIFSSPTTDDFNYYLLLIMQQLELKPSDIAVRLMGEIEKYSENYRRVSKYFNNITFADSTKLFNYPEAFKLAPSHQFFSLLSLSLCE</sequence>
<dbReference type="Gene3D" id="3.30.420.260">
    <property type="match status" value="1"/>
</dbReference>
<reference evidence="1 2" key="1">
    <citation type="submission" date="2018-12" db="EMBL/GenBank/DDBJ databases">
        <title>The Draft Genome Sequence of the Soil Bacterium Pedobacter tournemirensis R1.</title>
        <authorList>
            <person name="He J."/>
        </authorList>
    </citation>
    <scope>NUCLEOTIDE SEQUENCE [LARGE SCALE GENOMIC DNA]</scope>
    <source>
        <strain evidence="1 2">R1</strain>
    </source>
</reference>
<dbReference type="EMBL" id="RXOC01000019">
    <property type="protein sequence ID" value="RXF67298.1"/>
    <property type="molecule type" value="Genomic_DNA"/>
</dbReference>
<gene>
    <name evidence="1" type="ORF">EKH83_20240</name>
</gene>
<dbReference type="CDD" id="cd24013">
    <property type="entry name" value="ASKHA_ATPase_BT3980-like"/>
    <property type="match status" value="1"/>
</dbReference>
<dbReference type="Pfam" id="PF12864">
    <property type="entry name" value="DUF3822"/>
    <property type="match status" value="1"/>
</dbReference>